<sequence>MVAGPSAFKETIALPYVQASDKVRLRSKYKRLLEEERLRKWVDYVARGSSVTAQVYFRRSGRVCEEKGLLPSDLLNKDEESLWNFLNNLVSETEIKEKTGGYTLSVFG</sequence>
<reference evidence="1 2" key="1">
    <citation type="submission" date="2017-04" db="EMBL/GenBank/DDBJ databases">
        <title>Novel microbial lineages endemic to geothermal iron-oxide mats fill important gaps in the evolutionary history of Archaea.</title>
        <authorList>
            <person name="Jay Z.J."/>
            <person name="Beam J.P."/>
            <person name="Dlakic M."/>
            <person name="Rusch D.B."/>
            <person name="Kozubal M.A."/>
            <person name="Inskeep W.P."/>
        </authorList>
    </citation>
    <scope>NUCLEOTIDE SEQUENCE [LARGE SCALE GENOMIC DNA]</scope>
    <source>
        <strain evidence="1">BE_D</strain>
    </source>
</reference>
<dbReference type="AlphaFoldDB" id="A0A2R6CAM7"/>
<gene>
    <name evidence="1" type="ORF">B9Q04_08845</name>
</gene>
<protein>
    <submittedName>
        <fullName evidence="1">Uncharacterized protein</fullName>
    </submittedName>
</protein>
<evidence type="ECO:0000313" key="1">
    <source>
        <dbReference type="EMBL" id="PSO07816.1"/>
    </source>
</evidence>
<evidence type="ECO:0000313" key="2">
    <source>
        <dbReference type="Proteomes" id="UP000242015"/>
    </source>
</evidence>
<dbReference type="Proteomes" id="UP000242015">
    <property type="component" value="Unassembled WGS sequence"/>
</dbReference>
<name>A0A2R6CAM7_9ARCH</name>
<organism evidence="1 2">
    <name type="scientific">Candidatus Marsarchaeota G2 archaeon BE_D</name>
    <dbReference type="NCBI Taxonomy" id="1978158"/>
    <lineage>
        <taxon>Archaea</taxon>
        <taxon>Candidatus Marsarchaeota</taxon>
        <taxon>Candidatus Marsarchaeota group 2</taxon>
    </lineage>
</organism>
<dbReference type="EMBL" id="NEXF01000182">
    <property type="protein sequence ID" value="PSO07816.1"/>
    <property type="molecule type" value="Genomic_DNA"/>
</dbReference>
<comment type="caution">
    <text evidence="1">The sequence shown here is derived from an EMBL/GenBank/DDBJ whole genome shotgun (WGS) entry which is preliminary data.</text>
</comment>
<proteinExistence type="predicted"/>
<accession>A0A2R6CAM7</accession>